<dbReference type="AlphaFoldDB" id="A0A2N7VH33"/>
<reference evidence="2 3" key="1">
    <citation type="submission" date="2018-01" db="EMBL/GenBank/DDBJ databases">
        <title>Whole genome analyses suggest that Burkholderia sensu lato contains two further novel genera in the rhizoxinica-symbiotica group Mycetohabitans gen. nov., and Trinickia gen. nov.: implications for the evolution of diazotrophy and nodulation in the Burkholderiaceae.</title>
        <authorList>
            <person name="Estrada-de los Santos P."/>
            <person name="Palmer M."/>
            <person name="Chavez-Ramirez B."/>
            <person name="Beukes C."/>
            <person name="Steenkamp E.T."/>
            <person name="Hirsch A.M."/>
            <person name="Manyaka P."/>
            <person name="Maluk M."/>
            <person name="Lafos M."/>
            <person name="Crook M."/>
            <person name="Gross E."/>
            <person name="Simon M.F."/>
            <person name="Bueno dos Reis Junior F."/>
            <person name="Poole P.S."/>
            <person name="Venter S.N."/>
            <person name="James E.K."/>
        </authorList>
    </citation>
    <scope>NUCLEOTIDE SEQUENCE [LARGE SCALE GENOMIC DNA]</scope>
    <source>
        <strain evidence="2 3">GIMN1.004</strain>
    </source>
</reference>
<gene>
    <name evidence="2" type="ORF">C0Z18_23110</name>
</gene>
<dbReference type="Proteomes" id="UP000235616">
    <property type="component" value="Unassembled WGS sequence"/>
</dbReference>
<proteinExistence type="predicted"/>
<name>A0A2N7VH33_9BURK</name>
<organism evidence="2 3">
    <name type="scientific">Trinickia dabaoshanensis</name>
    <dbReference type="NCBI Taxonomy" id="564714"/>
    <lineage>
        <taxon>Bacteria</taxon>
        <taxon>Pseudomonadati</taxon>
        <taxon>Pseudomonadota</taxon>
        <taxon>Betaproteobacteria</taxon>
        <taxon>Burkholderiales</taxon>
        <taxon>Burkholderiaceae</taxon>
        <taxon>Trinickia</taxon>
    </lineage>
</organism>
<keyword evidence="3" id="KW-1185">Reference proteome</keyword>
<evidence type="ECO:0000259" key="1">
    <source>
        <dbReference type="Pfam" id="PF06527"/>
    </source>
</evidence>
<dbReference type="InterPro" id="IPR009492">
    <property type="entry name" value="TniQ"/>
</dbReference>
<accession>A0A2N7VH33</accession>
<protein>
    <recommendedName>
        <fullName evidence="1">TniQ domain-containing protein</fullName>
    </recommendedName>
</protein>
<feature type="domain" description="TniQ" evidence="1">
    <location>
        <begin position="14"/>
        <end position="136"/>
    </location>
</feature>
<dbReference type="EMBL" id="PNYA01000024">
    <property type="protein sequence ID" value="PMS16463.1"/>
    <property type="molecule type" value="Genomic_DNA"/>
</dbReference>
<dbReference type="RefSeq" id="WP_102647784.1">
    <property type="nucleotide sequence ID" value="NZ_PNYA01000024.1"/>
</dbReference>
<comment type="caution">
    <text evidence="2">The sequence shown here is derived from an EMBL/GenBank/DDBJ whole genome shotgun (WGS) entry which is preliminary data.</text>
</comment>
<evidence type="ECO:0000313" key="2">
    <source>
        <dbReference type="EMBL" id="PMS16463.1"/>
    </source>
</evidence>
<dbReference type="Pfam" id="PF06527">
    <property type="entry name" value="TniQ"/>
    <property type="match status" value="1"/>
</dbReference>
<sequence>MFPSSTAPYPRQDEIDADEDGVGFALRMATRNGITFNELARQLASPGHLYLPSQSVGAIALMFGCTPIRLHRAFVQRYFRGESYGAQFLGHEFQRPYFLRQTRPQICPACLRERTRALAAWSICLITACPFHGIRLLDRCSCGRPVCWRRLSVEFCECGRLLTDRNQRIKQADPRELVISSQAMYLLGSNHFRLRPDDAMFGVFDGISIDTFLRLIWVFGIVTEGERAPRAGCISRILPTSDASTVCCRAFDRLARVIGATKNVVEIDVHQTALEALRLDCISRPDIQLVESLAARLKCNSRRGGTSIRQPNRQFSLFEECND</sequence>
<dbReference type="OrthoDB" id="9036115at2"/>
<evidence type="ECO:0000313" key="3">
    <source>
        <dbReference type="Proteomes" id="UP000235616"/>
    </source>
</evidence>